<keyword evidence="2" id="KW-0012">Acyltransferase</keyword>
<evidence type="ECO:0000313" key="6">
    <source>
        <dbReference type="Proteomes" id="UP000221394"/>
    </source>
</evidence>
<dbReference type="AlphaFoldDB" id="A0A2A9EEE9"/>
<dbReference type="GO" id="GO:0005737">
    <property type="term" value="C:cytoplasm"/>
    <property type="evidence" value="ECO:0007669"/>
    <property type="project" value="UniProtKB-SubCell"/>
</dbReference>
<feature type="domain" description="AB hydrolase-1" evidence="4">
    <location>
        <begin position="137"/>
        <end position="438"/>
    </location>
</feature>
<gene>
    <name evidence="2" type="primary">metXA</name>
    <name evidence="5" type="ORF">ATL41_2053</name>
</gene>
<dbReference type="GO" id="GO:0009092">
    <property type="term" value="P:homoserine metabolic process"/>
    <property type="evidence" value="ECO:0007669"/>
    <property type="project" value="TreeGrafter"/>
</dbReference>
<keyword evidence="2" id="KW-0963">Cytoplasm</keyword>
<dbReference type="NCBIfam" id="NF001209">
    <property type="entry name" value="PRK00175.1"/>
    <property type="match status" value="1"/>
</dbReference>
<dbReference type="EMBL" id="PDJH01000001">
    <property type="protein sequence ID" value="PFG37298.1"/>
    <property type="molecule type" value="Genomic_DNA"/>
</dbReference>
<feature type="active site" evidence="2">
    <location>
        <position position="440"/>
    </location>
</feature>
<dbReference type="HAMAP" id="MF_00296">
    <property type="entry name" value="MetX_acyltransf"/>
    <property type="match status" value="1"/>
</dbReference>
<comment type="caution">
    <text evidence="2">Lacks conserved residue(s) required for the propagation of feature annotation.</text>
</comment>
<feature type="compositionally biased region" description="Low complexity" evidence="3">
    <location>
        <begin position="51"/>
        <end position="77"/>
    </location>
</feature>
<reference evidence="5 6" key="1">
    <citation type="submission" date="2017-10" db="EMBL/GenBank/DDBJ databases">
        <title>Sequencing the genomes of 1000 actinobacteria strains.</title>
        <authorList>
            <person name="Klenk H.-P."/>
        </authorList>
    </citation>
    <scope>NUCLEOTIDE SEQUENCE [LARGE SCALE GENOMIC DNA]</scope>
    <source>
        <strain evidence="5 6">DSM 21574</strain>
    </source>
</reference>
<dbReference type="InterPro" id="IPR008220">
    <property type="entry name" value="HAT_MetX-like"/>
</dbReference>
<dbReference type="NCBIfam" id="TIGR01392">
    <property type="entry name" value="homoserO_Ac_trn"/>
    <property type="match status" value="1"/>
</dbReference>
<evidence type="ECO:0000313" key="5">
    <source>
        <dbReference type="EMBL" id="PFG37298.1"/>
    </source>
</evidence>
<protein>
    <recommendedName>
        <fullName evidence="2">Homoserine O-acetyltransferase</fullName>
        <shortName evidence="2">HAT</shortName>
        <ecNumber evidence="2">2.3.1.31</ecNumber>
    </recommendedName>
    <alternativeName>
        <fullName evidence="2">Homoserine transacetylase</fullName>
        <shortName evidence="2">HTA</shortName>
    </alternativeName>
</protein>
<comment type="subunit">
    <text evidence="2">Homodimer.</text>
</comment>
<dbReference type="PANTHER" id="PTHR32268">
    <property type="entry name" value="HOMOSERINE O-ACETYLTRANSFERASE"/>
    <property type="match status" value="1"/>
</dbReference>
<evidence type="ECO:0000256" key="2">
    <source>
        <dbReference type="HAMAP-Rule" id="MF_00296"/>
    </source>
</evidence>
<dbReference type="PANTHER" id="PTHR32268:SF11">
    <property type="entry name" value="HOMOSERINE O-ACETYLTRANSFERASE"/>
    <property type="match status" value="1"/>
</dbReference>
<keyword evidence="6" id="KW-1185">Reference proteome</keyword>
<dbReference type="InterPro" id="IPR029058">
    <property type="entry name" value="AB_hydrolase_fold"/>
</dbReference>
<comment type="similarity">
    <text evidence="2">Belongs to the AB hydrolase superfamily. MetX family.</text>
</comment>
<name>A0A2A9EEE9_9MICO</name>
<dbReference type="UniPathway" id="UPA00051">
    <property type="reaction ID" value="UER00074"/>
</dbReference>
<feature type="region of interest" description="Disordered" evidence="3">
    <location>
        <begin position="1"/>
        <end position="101"/>
    </location>
</feature>
<sequence length="466" mass="49058">MCPGAAPRAAVSPPSTSRPQSGREAHSVDTPCPGAAPALDSRDMRTDDASARPGPRSSARRGAPAFAGAPQRLAAFPPRTPLPTAPVPATGAWRPGDEPGDRKFVDVGDLDLESGQLLPDVTVAYETWGELDADASNAILVLHALTGDSHVSGPAGPGHRSPGWWQDMIGPGAPIDTDKYFVVAPNVVGGCQGSTGPASDAPDGRPWGSRFPDVTVRDQVAAEIRLAEALGVRSWRFVVGASMGGLRVLEWALLGPEHGIDVAAIGVIASGAQTTGDQIAWAHPQIAAILADPGFRGGDYYDAPDGEGPHVGLGIARQIAHATYRSAVELDQRFGRIPQGGEDPLRGGRYAVQSYLDHHAHKLALRFDANSYLALTQSMLTHDLGRDRGGVEHALSLVKARALVVAVDSDRLFLPADCARLARHLPAAAPLRVLRSEHGHDGFLIEFDQLGPIVTEFLATEAVRGR</sequence>
<feature type="active site" description="Nucleophile" evidence="2">
    <location>
        <position position="242"/>
    </location>
</feature>
<dbReference type="Gene3D" id="3.40.50.1820">
    <property type="entry name" value="alpha/beta hydrolase"/>
    <property type="match status" value="1"/>
</dbReference>
<comment type="function">
    <text evidence="2">Transfers an acetyl group from acetyl-CoA to L-homoserine, forming acetyl-L-homoserine.</text>
</comment>
<comment type="subcellular location">
    <subcellularLocation>
        <location evidence="2">Cytoplasm</location>
    </subcellularLocation>
</comment>
<evidence type="ECO:0000256" key="3">
    <source>
        <dbReference type="SAM" id="MobiDB-lite"/>
    </source>
</evidence>
<feature type="active site" evidence="2">
    <location>
        <position position="410"/>
    </location>
</feature>
<feature type="binding site" evidence="2">
    <location>
        <position position="441"/>
    </location>
    <ligand>
        <name>substrate</name>
    </ligand>
</feature>
<feature type="binding site" evidence="2">
    <location>
        <position position="317"/>
    </location>
    <ligand>
        <name>substrate</name>
    </ligand>
</feature>
<evidence type="ECO:0000259" key="4">
    <source>
        <dbReference type="Pfam" id="PF00561"/>
    </source>
</evidence>
<dbReference type="GO" id="GO:0004414">
    <property type="term" value="F:homoserine O-acetyltransferase activity"/>
    <property type="evidence" value="ECO:0007669"/>
    <property type="project" value="UniProtKB-UniRule"/>
</dbReference>
<feature type="compositionally biased region" description="Basic and acidic residues" evidence="3">
    <location>
        <begin position="40"/>
        <end position="50"/>
    </location>
</feature>
<keyword evidence="2" id="KW-0028">Amino-acid biosynthesis</keyword>
<comment type="pathway">
    <text evidence="2">Amino-acid biosynthesis; L-methionine biosynthesis via de novo pathway; O-acetyl-L-homoserine from L-homoserine: step 1/1.</text>
</comment>
<keyword evidence="1 2" id="KW-0808">Transferase</keyword>
<dbReference type="Pfam" id="PF00561">
    <property type="entry name" value="Abhydrolase_1"/>
    <property type="match status" value="1"/>
</dbReference>
<comment type="catalytic activity">
    <reaction evidence="2">
        <text>L-homoserine + acetyl-CoA = O-acetyl-L-homoserine + CoA</text>
        <dbReference type="Rhea" id="RHEA:13701"/>
        <dbReference type="ChEBI" id="CHEBI:57287"/>
        <dbReference type="ChEBI" id="CHEBI:57288"/>
        <dbReference type="ChEBI" id="CHEBI:57476"/>
        <dbReference type="ChEBI" id="CHEBI:57716"/>
        <dbReference type="EC" id="2.3.1.31"/>
    </reaction>
</comment>
<dbReference type="SUPFAM" id="SSF53474">
    <property type="entry name" value="alpha/beta-Hydrolases"/>
    <property type="match status" value="1"/>
</dbReference>
<proteinExistence type="inferred from homology"/>
<dbReference type="EC" id="2.3.1.31" evidence="2"/>
<organism evidence="5 6">
    <name type="scientific">Flavimobilis soli</name>
    <dbReference type="NCBI Taxonomy" id="442709"/>
    <lineage>
        <taxon>Bacteria</taxon>
        <taxon>Bacillati</taxon>
        <taxon>Actinomycetota</taxon>
        <taxon>Actinomycetes</taxon>
        <taxon>Micrococcales</taxon>
        <taxon>Jonesiaceae</taxon>
        <taxon>Flavimobilis</taxon>
    </lineage>
</organism>
<keyword evidence="2" id="KW-0486">Methionine biosynthesis</keyword>
<comment type="caution">
    <text evidence="5">The sequence shown here is derived from an EMBL/GenBank/DDBJ whole genome shotgun (WGS) entry which is preliminary data.</text>
</comment>
<dbReference type="InterPro" id="IPR000073">
    <property type="entry name" value="AB_hydrolase_1"/>
</dbReference>
<dbReference type="GO" id="GO:0009086">
    <property type="term" value="P:methionine biosynthetic process"/>
    <property type="evidence" value="ECO:0007669"/>
    <property type="project" value="UniProtKB-UniRule"/>
</dbReference>
<accession>A0A2A9EEE9</accession>
<dbReference type="Proteomes" id="UP000221394">
    <property type="component" value="Unassembled WGS sequence"/>
</dbReference>
<evidence type="ECO:0000256" key="1">
    <source>
        <dbReference type="ARBA" id="ARBA00022679"/>
    </source>
</evidence>